<accession>A0A2P2Q0P9</accession>
<dbReference type="EMBL" id="GGEC01080087">
    <property type="protein sequence ID" value="MBX60571.1"/>
    <property type="molecule type" value="Transcribed_RNA"/>
</dbReference>
<protein>
    <submittedName>
        <fullName evidence="1">Uncharacterized protein</fullName>
    </submittedName>
</protein>
<name>A0A2P2Q0P9_RHIMU</name>
<dbReference type="AlphaFoldDB" id="A0A2P2Q0P9"/>
<evidence type="ECO:0000313" key="1">
    <source>
        <dbReference type="EMBL" id="MBX60571.1"/>
    </source>
</evidence>
<sequence>MPKRQTLKQILGIVKGFPNNCPRKEILGHLQLINMLTNIRVIWMFLIIWRVLQHSVHCDICDMQHPIFN</sequence>
<organism evidence="1">
    <name type="scientific">Rhizophora mucronata</name>
    <name type="common">Asiatic mangrove</name>
    <dbReference type="NCBI Taxonomy" id="61149"/>
    <lineage>
        <taxon>Eukaryota</taxon>
        <taxon>Viridiplantae</taxon>
        <taxon>Streptophyta</taxon>
        <taxon>Embryophyta</taxon>
        <taxon>Tracheophyta</taxon>
        <taxon>Spermatophyta</taxon>
        <taxon>Magnoliopsida</taxon>
        <taxon>eudicotyledons</taxon>
        <taxon>Gunneridae</taxon>
        <taxon>Pentapetalae</taxon>
        <taxon>rosids</taxon>
        <taxon>fabids</taxon>
        <taxon>Malpighiales</taxon>
        <taxon>Rhizophoraceae</taxon>
        <taxon>Rhizophora</taxon>
    </lineage>
</organism>
<proteinExistence type="predicted"/>
<reference evidence="1" key="1">
    <citation type="submission" date="2018-02" db="EMBL/GenBank/DDBJ databases">
        <title>Rhizophora mucronata_Transcriptome.</title>
        <authorList>
            <person name="Meera S.P."/>
            <person name="Sreeshan A."/>
            <person name="Augustine A."/>
        </authorList>
    </citation>
    <scope>NUCLEOTIDE SEQUENCE</scope>
    <source>
        <tissue evidence="1">Leaf</tissue>
    </source>
</reference>